<evidence type="ECO:0008006" key="4">
    <source>
        <dbReference type="Google" id="ProtNLM"/>
    </source>
</evidence>
<keyword evidence="1" id="KW-1133">Transmembrane helix</keyword>
<feature type="transmembrane region" description="Helical" evidence="1">
    <location>
        <begin position="39"/>
        <end position="56"/>
    </location>
</feature>
<keyword evidence="1" id="KW-0472">Membrane</keyword>
<evidence type="ECO:0000313" key="2">
    <source>
        <dbReference type="EMBL" id="SMX55183.1"/>
    </source>
</evidence>
<dbReference type="EMBL" id="LT859958">
    <property type="protein sequence ID" value="SMX55183.1"/>
    <property type="molecule type" value="Genomic_DNA"/>
</dbReference>
<dbReference type="AlphaFoldDB" id="A0A1Y6K6B5"/>
<proteinExistence type="predicted"/>
<dbReference type="KEGG" id="abat:CFX1CAM_2118"/>
<dbReference type="Proteomes" id="UP000195514">
    <property type="component" value="Chromosome I"/>
</dbReference>
<dbReference type="RefSeq" id="WP_087862967.1">
    <property type="nucleotide sequence ID" value="NZ_LT859958.1"/>
</dbReference>
<sequence length="115" mass="13255">MMNMKDNRSLNQAKEGFFSDLYQNIRLIIRLMGDSRVNIFLKALPVGALIYLVVPYDLLPINPLDDALVLWAGLALFLELCPEDVVNEHRKALQKNNRIKQQPRTVIDGEFKDTR</sequence>
<evidence type="ECO:0000313" key="3">
    <source>
        <dbReference type="Proteomes" id="UP000195514"/>
    </source>
</evidence>
<protein>
    <recommendedName>
        <fullName evidence="4">DUF1232 domain-containing protein</fullName>
    </recommendedName>
</protein>
<keyword evidence="1" id="KW-0812">Transmembrane</keyword>
<accession>A0A1Y6K6B5</accession>
<reference evidence="3" key="1">
    <citation type="submission" date="2017-05" db="EMBL/GenBank/DDBJ databases">
        <authorList>
            <person name="Kirkegaard R."/>
            <person name="Mcilroy J S."/>
        </authorList>
    </citation>
    <scope>NUCLEOTIDE SEQUENCE [LARGE SCALE GENOMIC DNA]</scope>
</reference>
<keyword evidence="3" id="KW-1185">Reference proteome</keyword>
<evidence type="ECO:0000256" key="1">
    <source>
        <dbReference type="SAM" id="Phobius"/>
    </source>
</evidence>
<name>A0A1Y6K6B5_9CHLR</name>
<gene>
    <name evidence="2" type="ORF">CFX1CAM_2118</name>
</gene>
<dbReference type="OrthoDB" id="166946at2"/>
<organism evidence="2 3">
    <name type="scientific">Candidatus Brevifilum fermentans</name>
    <dbReference type="NCBI Taxonomy" id="1986204"/>
    <lineage>
        <taxon>Bacteria</taxon>
        <taxon>Bacillati</taxon>
        <taxon>Chloroflexota</taxon>
        <taxon>Anaerolineae</taxon>
        <taxon>Anaerolineales</taxon>
        <taxon>Anaerolineaceae</taxon>
        <taxon>Candidatus Brevifilum</taxon>
    </lineage>
</organism>